<dbReference type="SUPFAM" id="SSF56601">
    <property type="entry name" value="beta-lactamase/transpeptidase-like"/>
    <property type="match status" value="1"/>
</dbReference>
<dbReference type="AlphaFoldDB" id="A0A5R9BFX0"/>
<dbReference type="Pfam" id="PF13354">
    <property type="entry name" value="Beta-lactamase2"/>
    <property type="match status" value="1"/>
</dbReference>
<gene>
    <name evidence="4" type="ORF">FEF26_02935</name>
</gene>
<reference evidence="4 5" key="1">
    <citation type="submission" date="2019-05" db="EMBL/GenBank/DDBJ databases">
        <title>Nesterenkonia sp. GY074 isolated from the Southern Atlantic Ocean.</title>
        <authorList>
            <person name="Zhang G."/>
        </authorList>
    </citation>
    <scope>NUCLEOTIDE SEQUENCE [LARGE SCALE GENOMIC DNA]</scope>
    <source>
        <strain evidence="4 5">GY074</strain>
    </source>
</reference>
<feature type="domain" description="Beta-lactamase class A catalytic" evidence="3">
    <location>
        <begin position="107"/>
        <end position="213"/>
    </location>
</feature>
<feature type="signal peptide" evidence="2">
    <location>
        <begin position="1"/>
        <end position="24"/>
    </location>
</feature>
<dbReference type="PANTHER" id="PTHR35333:SF5">
    <property type="entry name" value="CONSERVED LIPOPROTEIN LPQF-RELATED"/>
    <property type="match status" value="1"/>
</dbReference>
<feature type="region of interest" description="Disordered" evidence="1">
    <location>
        <begin position="28"/>
        <end position="72"/>
    </location>
</feature>
<dbReference type="Gene3D" id="3.40.710.10">
    <property type="entry name" value="DD-peptidase/beta-lactamase superfamily"/>
    <property type="match status" value="1"/>
</dbReference>
<dbReference type="GO" id="GO:0030655">
    <property type="term" value="P:beta-lactam antibiotic catabolic process"/>
    <property type="evidence" value="ECO:0007669"/>
    <property type="project" value="InterPro"/>
</dbReference>
<dbReference type="InterPro" id="IPR012338">
    <property type="entry name" value="Beta-lactam/transpept-like"/>
</dbReference>
<keyword evidence="2" id="KW-0732">Signal</keyword>
<organism evidence="4 5">
    <name type="scientific">Nesterenkonia salmonea</name>
    <dbReference type="NCBI Taxonomy" id="1804987"/>
    <lineage>
        <taxon>Bacteria</taxon>
        <taxon>Bacillati</taxon>
        <taxon>Actinomycetota</taxon>
        <taxon>Actinomycetes</taxon>
        <taxon>Micrococcales</taxon>
        <taxon>Micrococcaceae</taxon>
        <taxon>Nesterenkonia</taxon>
    </lineage>
</organism>
<dbReference type="InterPro" id="IPR000871">
    <property type="entry name" value="Beta-lactam_class-A"/>
</dbReference>
<accession>A0A5R9BFX0</accession>
<dbReference type="RefSeq" id="WP_138252040.1">
    <property type="nucleotide sequence ID" value="NZ_VAVZ01000005.1"/>
</dbReference>
<dbReference type="PANTHER" id="PTHR35333">
    <property type="entry name" value="BETA-LACTAMASE"/>
    <property type="match status" value="1"/>
</dbReference>
<evidence type="ECO:0000259" key="3">
    <source>
        <dbReference type="Pfam" id="PF13354"/>
    </source>
</evidence>
<feature type="compositionally biased region" description="Acidic residues" evidence="1">
    <location>
        <begin position="49"/>
        <end position="60"/>
    </location>
</feature>
<dbReference type="OrthoDB" id="108135at2"/>
<evidence type="ECO:0000256" key="1">
    <source>
        <dbReference type="SAM" id="MobiDB-lite"/>
    </source>
</evidence>
<dbReference type="GO" id="GO:0008800">
    <property type="term" value="F:beta-lactamase activity"/>
    <property type="evidence" value="ECO:0007669"/>
    <property type="project" value="InterPro"/>
</dbReference>
<dbReference type="EMBL" id="VAVZ01000005">
    <property type="protein sequence ID" value="TLP99575.1"/>
    <property type="molecule type" value="Genomic_DNA"/>
</dbReference>
<dbReference type="Proteomes" id="UP000310458">
    <property type="component" value="Unassembled WGS sequence"/>
</dbReference>
<name>A0A5R9BFX0_9MICC</name>
<proteinExistence type="predicted"/>
<sequence>MNCPSVLRIGAAAAASLMVLASCAEDDVTEQRNQQEIPLDGGYQPTEADAAEPEDNDDAPETAPEVAQVEPAEGFEDIAERIEELPGEAEALVVEDGDVLLQLGHGGPAPLASVSKVYVLAALVEAVENGEVDWMDELELTDELRSLPSGTLQDQADGYTTTVYDAAHRMISISDNTGTDMVMALLGRNAVEQAAADFGHHDPELLKPFLSTRELFQLRWGLPELGEDWADLDDSARLEVLEEVAEQDLEITSEDTSRHDLDDAIDWYATAEDVAAVTQELAARVEDHPEVGEILTANPGLVDEVDDEWWDSLAFKGGGLPGVVTGTWHAQTDDGTQRTVVLLLSTHDTEGAPDHRAELFSLAVDALIAGTDTERDED</sequence>
<evidence type="ECO:0000313" key="4">
    <source>
        <dbReference type="EMBL" id="TLP99575.1"/>
    </source>
</evidence>
<keyword evidence="5" id="KW-1185">Reference proteome</keyword>
<dbReference type="InterPro" id="IPR045155">
    <property type="entry name" value="Beta-lactam_cat"/>
</dbReference>
<protein>
    <recommendedName>
        <fullName evidence="3">Beta-lactamase class A catalytic domain-containing protein</fullName>
    </recommendedName>
</protein>
<evidence type="ECO:0000256" key="2">
    <source>
        <dbReference type="SAM" id="SignalP"/>
    </source>
</evidence>
<feature type="chain" id="PRO_5024300140" description="Beta-lactamase class A catalytic domain-containing protein" evidence="2">
    <location>
        <begin position="25"/>
        <end position="378"/>
    </location>
</feature>
<dbReference type="GO" id="GO:0046677">
    <property type="term" value="P:response to antibiotic"/>
    <property type="evidence" value="ECO:0007669"/>
    <property type="project" value="InterPro"/>
</dbReference>
<evidence type="ECO:0000313" key="5">
    <source>
        <dbReference type="Proteomes" id="UP000310458"/>
    </source>
</evidence>
<comment type="caution">
    <text evidence="4">The sequence shown here is derived from an EMBL/GenBank/DDBJ whole genome shotgun (WGS) entry which is preliminary data.</text>
</comment>